<dbReference type="InterPro" id="IPR018247">
    <property type="entry name" value="EF_Hand_1_Ca_BS"/>
</dbReference>
<dbReference type="RefSeq" id="WP_150032899.1">
    <property type="nucleotide sequence ID" value="NZ_VWSH01000003.1"/>
</dbReference>
<keyword evidence="3" id="KW-1185">Reference proteome</keyword>
<dbReference type="Proteomes" id="UP000323632">
    <property type="component" value="Unassembled WGS sequence"/>
</dbReference>
<sequence length="172" mass="17706">MLDQLMQMIQQQGQDAVVNNADVPNEHNEAVMQETQSAITGGLQQLASSGELNQLAQNPQALAGHPAVQNISNNFMGAIMQKFGLSEGAASDIAGSLIPSILGKVMGAVQQGDSGFDLGGLLSSFTGGDTAQSGQQSVGGIMNTISNLGAKFGLDKDGDGDVDMNDLSKLIK</sequence>
<gene>
    <name evidence="2" type="ORF">F0919_11415</name>
</gene>
<dbReference type="AlphaFoldDB" id="A0A5M6CDH9"/>
<organism evidence="2 3">
    <name type="scientific">Taibaiella lutea</name>
    <dbReference type="NCBI Taxonomy" id="2608001"/>
    <lineage>
        <taxon>Bacteria</taxon>
        <taxon>Pseudomonadati</taxon>
        <taxon>Bacteroidota</taxon>
        <taxon>Chitinophagia</taxon>
        <taxon>Chitinophagales</taxon>
        <taxon>Chitinophagaceae</taxon>
        <taxon>Taibaiella</taxon>
    </lineage>
</organism>
<feature type="domain" description="EF-hand" evidence="1">
    <location>
        <begin position="154"/>
        <end position="172"/>
    </location>
</feature>
<comment type="caution">
    <text evidence="2">The sequence shown here is derived from an EMBL/GenBank/DDBJ whole genome shotgun (WGS) entry which is preliminary data.</text>
</comment>
<reference evidence="2 3" key="1">
    <citation type="submission" date="2019-09" db="EMBL/GenBank/DDBJ databases">
        <title>Genome sequence and assembly of Taibaiella sp.</title>
        <authorList>
            <person name="Chhetri G."/>
        </authorList>
    </citation>
    <scope>NUCLEOTIDE SEQUENCE [LARGE SCALE GENOMIC DNA]</scope>
    <source>
        <strain evidence="2 3">KVB11</strain>
    </source>
</reference>
<name>A0A5M6CDH9_9BACT</name>
<dbReference type="EMBL" id="VWSH01000003">
    <property type="protein sequence ID" value="KAA5533151.1"/>
    <property type="molecule type" value="Genomic_DNA"/>
</dbReference>
<accession>A0A5M6CDH9</accession>
<evidence type="ECO:0000259" key="1">
    <source>
        <dbReference type="PROSITE" id="PS50222"/>
    </source>
</evidence>
<dbReference type="InterPro" id="IPR002048">
    <property type="entry name" value="EF_hand_dom"/>
</dbReference>
<dbReference type="PROSITE" id="PS00018">
    <property type="entry name" value="EF_HAND_1"/>
    <property type="match status" value="1"/>
</dbReference>
<dbReference type="PROSITE" id="PS50222">
    <property type="entry name" value="EF_HAND_2"/>
    <property type="match status" value="1"/>
</dbReference>
<evidence type="ECO:0000313" key="2">
    <source>
        <dbReference type="EMBL" id="KAA5533151.1"/>
    </source>
</evidence>
<protein>
    <recommendedName>
        <fullName evidence="1">EF-hand domain-containing protein</fullName>
    </recommendedName>
</protein>
<proteinExistence type="predicted"/>
<dbReference type="GO" id="GO:0005509">
    <property type="term" value="F:calcium ion binding"/>
    <property type="evidence" value="ECO:0007669"/>
    <property type="project" value="InterPro"/>
</dbReference>
<evidence type="ECO:0000313" key="3">
    <source>
        <dbReference type="Proteomes" id="UP000323632"/>
    </source>
</evidence>